<dbReference type="OrthoDB" id="2393464at2759"/>
<reference evidence="1" key="1">
    <citation type="submission" date="2019-08" db="EMBL/GenBank/DDBJ databases">
        <title>The genome of the North American firefly Photinus pyralis.</title>
        <authorList>
            <consortium name="Photinus pyralis genome working group"/>
            <person name="Fallon T.R."/>
            <person name="Sander Lower S.E."/>
            <person name="Weng J.-K."/>
        </authorList>
    </citation>
    <scope>NUCLEOTIDE SEQUENCE</scope>
    <source>
        <strain evidence="1">TRF0915ILg1</strain>
        <tissue evidence="1">Whole body</tissue>
    </source>
</reference>
<organism evidence="1 2">
    <name type="scientific">Ignelater luminosus</name>
    <name type="common">Cucubano</name>
    <name type="synonym">Pyrophorus luminosus</name>
    <dbReference type="NCBI Taxonomy" id="2038154"/>
    <lineage>
        <taxon>Eukaryota</taxon>
        <taxon>Metazoa</taxon>
        <taxon>Ecdysozoa</taxon>
        <taxon>Arthropoda</taxon>
        <taxon>Hexapoda</taxon>
        <taxon>Insecta</taxon>
        <taxon>Pterygota</taxon>
        <taxon>Neoptera</taxon>
        <taxon>Endopterygota</taxon>
        <taxon>Coleoptera</taxon>
        <taxon>Polyphaga</taxon>
        <taxon>Elateriformia</taxon>
        <taxon>Elateroidea</taxon>
        <taxon>Elateridae</taxon>
        <taxon>Agrypninae</taxon>
        <taxon>Pyrophorini</taxon>
        <taxon>Ignelater</taxon>
    </lineage>
</organism>
<dbReference type="Proteomes" id="UP000801492">
    <property type="component" value="Unassembled WGS sequence"/>
</dbReference>
<sequence>MRLGEGGRKNRKKLLLLISAVANIIRKYKETGSFETGKSPGRTPQISDRDMRSLSKIAKENQCPNLRDLARKYLFKKRYKSYKAHEKPLLTVKHKKNGL</sequence>
<name>A0A8K0G7A5_IGNLU</name>
<evidence type="ECO:0000313" key="1">
    <source>
        <dbReference type="EMBL" id="KAF2888749.1"/>
    </source>
</evidence>
<dbReference type="AlphaFoldDB" id="A0A8K0G7A5"/>
<comment type="caution">
    <text evidence="1">The sequence shown here is derived from an EMBL/GenBank/DDBJ whole genome shotgun (WGS) entry which is preliminary data.</text>
</comment>
<dbReference type="EMBL" id="VTPC01074137">
    <property type="protein sequence ID" value="KAF2888749.1"/>
    <property type="molecule type" value="Genomic_DNA"/>
</dbReference>
<evidence type="ECO:0000313" key="2">
    <source>
        <dbReference type="Proteomes" id="UP000801492"/>
    </source>
</evidence>
<proteinExistence type="predicted"/>
<gene>
    <name evidence="1" type="ORF">ILUMI_17424</name>
</gene>
<protein>
    <submittedName>
        <fullName evidence="1">Uncharacterized protein</fullName>
    </submittedName>
</protein>
<feature type="non-terminal residue" evidence="1">
    <location>
        <position position="1"/>
    </location>
</feature>
<keyword evidence="2" id="KW-1185">Reference proteome</keyword>
<accession>A0A8K0G7A5</accession>